<protein>
    <submittedName>
        <fullName evidence="2">DUF5615 family PIN-like protein</fullName>
    </submittedName>
</protein>
<keyword evidence="3" id="KW-1185">Reference proteome</keyword>
<dbReference type="Proteomes" id="UP000631421">
    <property type="component" value="Unassembled WGS sequence"/>
</dbReference>
<dbReference type="Pfam" id="PF18480">
    <property type="entry name" value="DUF5615"/>
    <property type="match status" value="1"/>
</dbReference>
<accession>A0A926Z840</accession>
<dbReference type="InterPro" id="IPR041049">
    <property type="entry name" value="DUF5615"/>
</dbReference>
<reference evidence="2" key="1">
    <citation type="journal article" date="2015" name="ISME J.">
        <title>Draft Genome Sequence of Streptomyces incarnatus NRRL8089, which Produces the Nucleoside Antibiotic Sinefungin.</title>
        <authorList>
            <person name="Oshima K."/>
            <person name="Hattori M."/>
            <person name="Shimizu H."/>
            <person name="Fukuda K."/>
            <person name="Nemoto M."/>
            <person name="Inagaki K."/>
            <person name="Tamura T."/>
        </authorList>
    </citation>
    <scope>NUCLEOTIDE SEQUENCE</scope>
    <source>
        <strain evidence="2">FACHB-1277</strain>
    </source>
</reference>
<gene>
    <name evidence="2" type="ORF">H6F44_19905</name>
</gene>
<comment type="caution">
    <text evidence="2">The sequence shown here is derived from an EMBL/GenBank/DDBJ whole genome shotgun (WGS) entry which is preliminary data.</text>
</comment>
<dbReference type="RefSeq" id="WP_190352803.1">
    <property type="nucleotide sequence ID" value="NZ_JACJPY010000099.1"/>
</dbReference>
<evidence type="ECO:0000259" key="1">
    <source>
        <dbReference type="Pfam" id="PF18480"/>
    </source>
</evidence>
<proteinExistence type="predicted"/>
<name>A0A926Z840_9CYAN</name>
<sequence length="84" mass="9548">MKVLLDECLPKKLKREISDGYTIVTVPEQGWASKKNGELLRLAASEFDVFITIDNNLSAQQNLTKILCPKSVNFLHRFENLQGQ</sequence>
<dbReference type="EMBL" id="JACJPY010000099">
    <property type="protein sequence ID" value="MBD2152362.1"/>
    <property type="molecule type" value="Genomic_DNA"/>
</dbReference>
<reference evidence="2" key="2">
    <citation type="submission" date="2020-08" db="EMBL/GenBank/DDBJ databases">
        <authorList>
            <person name="Chen M."/>
            <person name="Teng W."/>
            <person name="Zhao L."/>
            <person name="Hu C."/>
            <person name="Zhou Y."/>
            <person name="Han B."/>
            <person name="Song L."/>
            <person name="Shu W."/>
        </authorList>
    </citation>
    <scope>NUCLEOTIDE SEQUENCE</scope>
    <source>
        <strain evidence="2">FACHB-1277</strain>
    </source>
</reference>
<feature type="domain" description="DUF5615" evidence="1">
    <location>
        <begin position="1"/>
        <end position="55"/>
    </location>
</feature>
<dbReference type="AlphaFoldDB" id="A0A926Z840"/>
<organism evidence="2 3">
    <name type="scientific">Pseudanabaena cinerea FACHB-1277</name>
    <dbReference type="NCBI Taxonomy" id="2949581"/>
    <lineage>
        <taxon>Bacteria</taxon>
        <taxon>Bacillati</taxon>
        <taxon>Cyanobacteriota</taxon>
        <taxon>Cyanophyceae</taxon>
        <taxon>Pseudanabaenales</taxon>
        <taxon>Pseudanabaenaceae</taxon>
        <taxon>Pseudanabaena</taxon>
        <taxon>Pseudanabaena cinerea</taxon>
    </lineage>
</organism>
<evidence type="ECO:0000313" key="3">
    <source>
        <dbReference type="Proteomes" id="UP000631421"/>
    </source>
</evidence>
<evidence type="ECO:0000313" key="2">
    <source>
        <dbReference type="EMBL" id="MBD2152362.1"/>
    </source>
</evidence>